<feature type="compositionally biased region" description="Basic residues" evidence="4">
    <location>
        <begin position="31"/>
        <end position="54"/>
    </location>
</feature>
<dbReference type="PANTHER" id="PTHR45640:SF32">
    <property type="entry name" value="STRESS-INDUCED PROTEIN 1"/>
    <property type="match status" value="1"/>
</dbReference>
<evidence type="ECO:0000256" key="4">
    <source>
        <dbReference type="SAM" id="MobiDB-lite"/>
    </source>
</evidence>
<dbReference type="GO" id="GO:0036498">
    <property type="term" value="P:IRE1-mediated unfolded protein response"/>
    <property type="evidence" value="ECO:0007669"/>
    <property type="project" value="TreeGrafter"/>
</dbReference>
<comment type="similarity">
    <text evidence="1 2 3">Belongs to the small heat shock protein (HSP20) family.</text>
</comment>
<dbReference type="InterPro" id="IPR002068">
    <property type="entry name" value="A-crystallin/Hsp20_dom"/>
</dbReference>
<name>A0A016VTJ2_9BILA</name>
<comment type="caution">
    <text evidence="6">The sequence shown here is derived from an EMBL/GenBank/DDBJ whole genome shotgun (WGS) entry which is preliminary data.</text>
</comment>
<evidence type="ECO:0000313" key="7">
    <source>
        <dbReference type="Proteomes" id="UP000024635"/>
    </source>
</evidence>
<evidence type="ECO:0000259" key="5">
    <source>
        <dbReference type="PROSITE" id="PS01031"/>
    </source>
</evidence>
<dbReference type="PIRSF" id="PIRSF036514">
    <property type="entry name" value="Sm_HSP_B1"/>
    <property type="match status" value="1"/>
</dbReference>
<dbReference type="GO" id="GO:0042026">
    <property type="term" value="P:protein refolding"/>
    <property type="evidence" value="ECO:0007669"/>
    <property type="project" value="TreeGrafter"/>
</dbReference>
<dbReference type="GO" id="GO:0009408">
    <property type="term" value="P:response to heat"/>
    <property type="evidence" value="ECO:0007669"/>
    <property type="project" value="TreeGrafter"/>
</dbReference>
<dbReference type="PANTHER" id="PTHR45640">
    <property type="entry name" value="HEAT SHOCK PROTEIN HSP-12.2-RELATED"/>
    <property type="match status" value="1"/>
</dbReference>
<dbReference type="Proteomes" id="UP000024635">
    <property type="component" value="Unassembled WGS sequence"/>
</dbReference>
<sequence length="166" mass="18847">MPLFLLPSTALFPRLYDELFDDDEPLERSLRHHAHQAPPPKQRRTVNSHRGRAHRSLDKVTNDDSKFTISFNVGKFKLEDLKVDLEGRTLIVEGKQEIKKDGEYSLRCFTKKWELPKDVDLDQIKPTMTDDGCLTVEAAKVTKPSATSRSIPIQKAAVENCENSSA</sequence>
<organism evidence="6 7">
    <name type="scientific">Ancylostoma ceylanicum</name>
    <dbReference type="NCBI Taxonomy" id="53326"/>
    <lineage>
        <taxon>Eukaryota</taxon>
        <taxon>Metazoa</taxon>
        <taxon>Ecdysozoa</taxon>
        <taxon>Nematoda</taxon>
        <taxon>Chromadorea</taxon>
        <taxon>Rhabditida</taxon>
        <taxon>Rhabditina</taxon>
        <taxon>Rhabditomorpha</taxon>
        <taxon>Strongyloidea</taxon>
        <taxon>Ancylostomatidae</taxon>
        <taxon>Ancylostomatinae</taxon>
        <taxon>Ancylostoma</taxon>
    </lineage>
</organism>
<dbReference type="PRINTS" id="PR00299">
    <property type="entry name" value="ACRYSTALLIN"/>
</dbReference>
<evidence type="ECO:0000256" key="1">
    <source>
        <dbReference type="PIRNR" id="PIRNR036514"/>
    </source>
</evidence>
<dbReference type="AlphaFoldDB" id="A0A016VTJ2"/>
<dbReference type="Pfam" id="PF00011">
    <property type="entry name" value="HSP20"/>
    <property type="match status" value="1"/>
</dbReference>
<dbReference type="SUPFAM" id="SSF49764">
    <property type="entry name" value="HSP20-like chaperones"/>
    <property type="match status" value="1"/>
</dbReference>
<evidence type="ECO:0000256" key="2">
    <source>
        <dbReference type="PROSITE-ProRule" id="PRU00285"/>
    </source>
</evidence>
<dbReference type="Gene3D" id="2.60.40.790">
    <property type="match status" value="1"/>
</dbReference>
<gene>
    <name evidence="6" type="primary">Acey_s0005.g2618</name>
    <name evidence="6" type="ORF">Y032_0005g2618</name>
</gene>
<dbReference type="GO" id="GO:0005634">
    <property type="term" value="C:nucleus"/>
    <property type="evidence" value="ECO:0007669"/>
    <property type="project" value="TreeGrafter"/>
</dbReference>
<feature type="domain" description="SHSP" evidence="5">
    <location>
        <begin position="48"/>
        <end position="156"/>
    </location>
</feature>
<dbReference type="PROSITE" id="PS01031">
    <property type="entry name" value="SHSP"/>
    <property type="match status" value="1"/>
</dbReference>
<dbReference type="InterPro" id="IPR055269">
    <property type="entry name" value="Alpha-crystallin/HSP_16"/>
</dbReference>
<dbReference type="STRING" id="53326.A0A016VTJ2"/>
<dbReference type="GO" id="GO:0051082">
    <property type="term" value="F:unfolded protein binding"/>
    <property type="evidence" value="ECO:0007669"/>
    <property type="project" value="TreeGrafter"/>
</dbReference>
<evidence type="ECO:0000313" key="6">
    <source>
        <dbReference type="EMBL" id="EYC30377.1"/>
    </source>
</evidence>
<proteinExistence type="inferred from homology"/>
<reference evidence="7" key="1">
    <citation type="journal article" date="2015" name="Nat. Genet.">
        <title>The genome and transcriptome of the zoonotic hookworm Ancylostoma ceylanicum identify infection-specific gene families.</title>
        <authorList>
            <person name="Schwarz E.M."/>
            <person name="Hu Y."/>
            <person name="Antoshechkin I."/>
            <person name="Miller M.M."/>
            <person name="Sternberg P.W."/>
            <person name="Aroian R.V."/>
        </authorList>
    </citation>
    <scope>NUCLEOTIDE SEQUENCE</scope>
    <source>
        <strain evidence="7">HY135</strain>
    </source>
</reference>
<dbReference type="InterPro" id="IPR008978">
    <property type="entry name" value="HSP20-like_chaperone"/>
</dbReference>
<evidence type="ECO:0000256" key="3">
    <source>
        <dbReference type="RuleBase" id="RU003616"/>
    </source>
</evidence>
<dbReference type="CDD" id="cd06526">
    <property type="entry name" value="metazoan_ACD"/>
    <property type="match status" value="1"/>
</dbReference>
<protein>
    <recommendedName>
        <fullName evidence="5">SHSP domain-containing protein</fullName>
    </recommendedName>
</protein>
<dbReference type="EMBL" id="JARK01001341">
    <property type="protein sequence ID" value="EYC30377.1"/>
    <property type="molecule type" value="Genomic_DNA"/>
</dbReference>
<feature type="region of interest" description="Disordered" evidence="4">
    <location>
        <begin position="31"/>
        <end position="55"/>
    </location>
</feature>
<keyword evidence="7" id="KW-1185">Reference proteome</keyword>
<accession>A0A016VTJ2</accession>
<dbReference type="OrthoDB" id="10060792at2759"/>
<dbReference type="InterPro" id="IPR001436">
    <property type="entry name" value="Alpha-crystallin/sHSP_animal"/>
</dbReference>
<dbReference type="GO" id="GO:0005737">
    <property type="term" value="C:cytoplasm"/>
    <property type="evidence" value="ECO:0007669"/>
    <property type="project" value="TreeGrafter"/>
</dbReference>